<comment type="caution">
    <text evidence="5">The sequence shown here is derived from an EMBL/GenBank/DDBJ whole genome shotgun (WGS) entry which is preliminary data.</text>
</comment>
<proteinExistence type="inferred from homology"/>
<dbReference type="InterPro" id="IPR016181">
    <property type="entry name" value="Acyl_CoA_acyltransferase"/>
</dbReference>
<name>A0A8T4GZ35_9EURY</name>
<feature type="domain" description="N-acetyltransferase" evidence="4">
    <location>
        <begin position="12"/>
        <end position="176"/>
    </location>
</feature>
<dbReference type="AlphaFoldDB" id="A0A8T4GZ35"/>
<protein>
    <submittedName>
        <fullName evidence="5">RimJ/RimL family protein N-acetyltransferase</fullName>
    </submittedName>
</protein>
<dbReference type="Gene3D" id="3.40.630.30">
    <property type="match status" value="1"/>
</dbReference>
<dbReference type="EMBL" id="JAGGLC010000006">
    <property type="protein sequence ID" value="MBP1988241.1"/>
    <property type="molecule type" value="Genomic_DNA"/>
</dbReference>
<dbReference type="GO" id="GO:0016747">
    <property type="term" value="F:acyltransferase activity, transferring groups other than amino-acyl groups"/>
    <property type="evidence" value="ECO:0007669"/>
    <property type="project" value="InterPro"/>
</dbReference>
<organism evidence="5 6">
    <name type="scientific">Halolamina salifodinae</name>
    <dbReference type="NCBI Taxonomy" id="1202767"/>
    <lineage>
        <taxon>Archaea</taxon>
        <taxon>Methanobacteriati</taxon>
        <taxon>Methanobacteriota</taxon>
        <taxon>Stenosarchaea group</taxon>
        <taxon>Halobacteria</taxon>
        <taxon>Halobacteriales</taxon>
        <taxon>Haloferacaceae</taxon>
    </lineage>
</organism>
<evidence type="ECO:0000313" key="6">
    <source>
        <dbReference type="Proteomes" id="UP000823736"/>
    </source>
</evidence>
<sequence length="186" mass="20798">MSDTTFIHGDRIELRPLEEGDIPHLVEAENHPEIRRHISSFRTPLSESTYREERWPPSDNGVTLAIVPKDEADSDKAIGSASVGNIQQPDGYGNFSIWLHPDAWGNGYALEAGAFLLDHAFRSHRLHRISATVAASNGASRRLCERLGFVEEGAARESWYLDDKHVDAVHYGLLEREWEGPASVLD</sequence>
<dbReference type="Proteomes" id="UP000823736">
    <property type="component" value="Unassembled WGS sequence"/>
</dbReference>
<dbReference type="PROSITE" id="PS51186">
    <property type="entry name" value="GNAT"/>
    <property type="match status" value="1"/>
</dbReference>
<dbReference type="Pfam" id="PF13302">
    <property type="entry name" value="Acetyltransf_3"/>
    <property type="match status" value="1"/>
</dbReference>
<keyword evidence="6" id="KW-1185">Reference proteome</keyword>
<dbReference type="RefSeq" id="WP_209492574.1">
    <property type="nucleotide sequence ID" value="NZ_JAGGLC010000006.1"/>
</dbReference>
<evidence type="ECO:0000256" key="3">
    <source>
        <dbReference type="ARBA" id="ARBA00038502"/>
    </source>
</evidence>
<evidence type="ECO:0000256" key="1">
    <source>
        <dbReference type="ARBA" id="ARBA00022679"/>
    </source>
</evidence>
<evidence type="ECO:0000256" key="2">
    <source>
        <dbReference type="ARBA" id="ARBA00023315"/>
    </source>
</evidence>
<keyword evidence="2" id="KW-0012">Acyltransferase</keyword>
<reference evidence="5" key="1">
    <citation type="submission" date="2021-03" db="EMBL/GenBank/DDBJ databases">
        <title>Genomic Encyclopedia of Type Strains, Phase IV (KMG-IV): sequencing the most valuable type-strain genomes for metagenomic binning, comparative biology and taxonomic classification.</title>
        <authorList>
            <person name="Goeker M."/>
        </authorList>
    </citation>
    <scope>NUCLEOTIDE SEQUENCE</scope>
    <source>
        <strain evidence="5">DSM 26232</strain>
    </source>
</reference>
<dbReference type="PANTHER" id="PTHR43792">
    <property type="entry name" value="GNAT FAMILY, PUTATIVE (AFU_ORTHOLOGUE AFUA_3G00765)-RELATED-RELATED"/>
    <property type="match status" value="1"/>
</dbReference>
<dbReference type="SUPFAM" id="SSF55729">
    <property type="entry name" value="Acyl-CoA N-acyltransferases (Nat)"/>
    <property type="match status" value="1"/>
</dbReference>
<accession>A0A8T4GZ35</accession>
<keyword evidence="1" id="KW-0808">Transferase</keyword>
<comment type="similarity">
    <text evidence="3">Belongs to the acetyltransferase family. RimJ subfamily.</text>
</comment>
<dbReference type="PANTHER" id="PTHR43792:SF8">
    <property type="entry name" value="[RIBOSOMAL PROTEIN US5]-ALANINE N-ACETYLTRANSFERASE"/>
    <property type="match status" value="1"/>
</dbReference>
<dbReference type="InterPro" id="IPR051531">
    <property type="entry name" value="N-acetyltransferase"/>
</dbReference>
<evidence type="ECO:0000259" key="4">
    <source>
        <dbReference type="PROSITE" id="PS51186"/>
    </source>
</evidence>
<evidence type="ECO:0000313" key="5">
    <source>
        <dbReference type="EMBL" id="MBP1988241.1"/>
    </source>
</evidence>
<dbReference type="InterPro" id="IPR000182">
    <property type="entry name" value="GNAT_dom"/>
</dbReference>
<gene>
    <name evidence="5" type="ORF">J2753_002753</name>
</gene>
<dbReference type="OrthoDB" id="120213at2157"/>